<reference evidence="1 2" key="1">
    <citation type="journal article" date="2025" name="Microbiol. Resour. Announc.">
        <title>Draft genome sequences for Neonectria magnoliae and Neonectria punicea, canker pathogens of Liriodendron tulipifera and Acer saccharum in West Virginia.</title>
        <authorList>
            <person name="Petronek H.M."/>
            <person name="Kasson M.T."/>
            <person name="Metheny A.M."/>
            <person name="Stauder C.M."/>
            <person name="Lovett B."/>
            <person name="Lynch S.C."/>
            <person name="Garnas J.R."/>
            <person name="Kasson L.R."/>
            <person name="Stajich J.E."/>
        </authorList>
    </citation>
    <scope>NUCLEOTIDE SEQUENCE [LARGE SCALE GENOMIC DNA]</scope>
    <source>
        <strain evidence="1 2">NRRL 64653</strain>
    </source>
</reference>
<name>A0ABR1H393_9HYPO</name>
<evidence type="ECO:0000313" key="2">
    <source>
        <dbReference type="Proteomes" id="UP001498476"/>
    </source>
</evidence>
<dbReference type="Proteomes" id="UP001498476">
    <property type="component" value="Unassembled WGS sequence"/>
</dbReference>
<sequence>MNFAYYVAARVMQCIGPLHSLERASTVEIDQMYEETETWVLLLLRVTAGISWKECIRLNVYTIGLAGLLLACALRSRSLATGLWIQSWLEERLNGDEFEEGNFPVFQILDALRLINRERRNGRDVFSLFQTVNDGGGSGKFGSYHSQIISSLLVYGRCRTTGEMYSYDASP</sequence>
<gene>
    <name evidence="1" type="ORF">QQX98_005788</name>
</gene>
<comment type="caution">
    <text evidence="1">The sequence shown here is derived from an EMBL/GenBank/DDBJ whole genome shotgun (WGS) entry which is preliminary data.</text>
</comment>
<protein>
    <submittedName>
        <fullName evidence="1">Uncharacterized protein</fullName>
    </submittedName>
</protein>
<keyword evidence="2" id="KW-1185">Reference proteome</keyword>
<proteinExistence type="predicted"/>
<accession>A0ABR1H393</accession>
<evidence type="ECO:0000313" key="1">
    <source>
        <dbReference type="EMBL" id="KAK7415542.1"/>
    </source>
</evidence>
<organism evidence="1 2">
    <name type="scientific">Neonectria punicea</name>
    <dbReference type="NCBI Taxonomy" id="979145"/>
    <lineage>
        <taxon>Eukaryota</taxon>
        <taxon>Fungi</taxon>
        <taxon>Dikarya</taxon>
        <taxon>Ascomycota</taxon>
        <taxon>Pezizomycotina</taxon>
        <taxon>Sordariomycetes</taxon>
        <taxon>Hypocreomycetidae</taxon>
        <taxon>Hypocreales</taxon>
        <taxon>Nectriaceae</taxon>
        <taxon>Neonectria</taxon>
    </lineage>
</organism>
<dbReference type="EMBL" id="JAZAVJ010000081">
    <property type="protein sequence ID" value="KAK7415542.1"/>
    <property type="molecule type" value="Genomic_DNA"/>
</dbReference>